<dbReference type="PIRSF" id="PIRSF000103">
    <property type="entry name" value="HIBADH"/>
    <property type="match status" value="1"/>
</dbReference>
<evidence type="ECO:0000313" key="7">
    <source>
        <dbReference type="Proteomes" id="UP000331127"/>
    </source>
</evidence>
<evidence type="ECO:0000256" key="1">
    <source>
        <dbReference type="ARBA" id="ARBA00009080"/>
    </source>
</evidence>
<keyword evidence="2" id="KW-0560">Oxidoreductase</keyword>
<proteinExistence type="inferred from homology"/>
<dbReference type="InterPro" id="IPR013328">
    <property type="entry name" value="6PGD_dom2"/>
</dbReference>
<feature type="domain" description="6-phosphogluconate dehydrogenase NADP-binding" evidence="4">
    <location>
        <begin position="11"/>
        <end position="161"/>
    </location>
</feature>
<name>A0A5M3WLP8_9ACTN</name>
<dbReference type="InterPro" id="IPR048666">
    <property type="entry name" value="RedAm-like_C"/>
</dbReference>
<comment type="caution">
    <text evidence="6">The sequence shown here is derived from an EMBL/GenBank/DDBJ whole genome shotgun (WGS) entry which is preliminary data.</text>
</comment>
<keyword evidence="3" id="KW-0732">Signal</keyword>
<evidence type="ECO:0000256" key="2">
    <source>
        <dbReference type="ARBA" id="ARBA00023002"/>
    </source>
</evidence>
<dbReference type="GO" id="GO:0016491">
    <property type="term" value="F:oxidoreductase activity"/>
    <property type="evidence" value="ECO:0007669"/>
    <property type="project" value="UniProtKB-KW"/>
</dbReference>
<feature type="domain" description="NADPH-dependent reductive aminase-like C-terminal" evidence="5">
    <location>
        <begin position="167"/>
        <end position="292"/>
    </location>
</feature>
<evidence type="ECO:0000259" key="5">
    <source>
        <dbReference type="Pfam" id="PF21761"/>
    </source>
</evidence>
<protein>
    <submittedName>
        <fullName evidence="6">3-hydroxyisobutyrate dehydrogenase</fullName>
    </submittedName>
</protein>
<dbReference type="Pfam" id="PF21761">
    <property type="entry name" value="RedAm-like_C"/>
    <property type="match status" value="1"/>
</dbReference>
<dbReference type="InterPro" id="IPR006115">
    <property type="entry name" value="6PGDH_NADP-bd"/>
</dbReference>
<keyword evidence="7" id="KW-1185">Reference proteome</keyword>
<reference evidence="6 7" key="1">
    <citation type="submission" date="2019-10" db="EMBL/GenBank/DDBJ databases">
        <title>Whole genome shotgun sequence of Acrocarpospora macrocephala NBRC 16266.</title>
        <authorList>
            <person name="Ichikawa N."/>
            <person name="Kimura A."/>
            <person name="Kitahashi Y."/>
            <person name="Komaki H."/>
            <person name="Oguchi A."/>
        </authorList>
    </citation>
    <scope>NUCLEOTIDE SEQUENCE [LARGE SCALE GENOMIC DNA]</scope>
    <source>
        <strain evidence="6 7">NBRC 16266</strain>
    </source>
</reference>
<dbReference type="PANTHER" id="PTHR43580:SF2">
    <property type="entry name" value="CYTOKINE-LIKE NUCLEAR FACTOR N-PAC"/>
    <property type="match status" value="1"/>
</dbReference>
<dbReference type="AlphaFoldDB" id="A0A5M3WLP8"/>
<dbReference type="Pfam" id="PF03446">
    <property type="entry name" value="NAD_binding_2"/>
    <property type="match status" value="1"/>
</dbReference>
<evidence type="ECO:0000313" key="6">
    <source>
        <dbReference type="EMBL" id="GES07218.1"/>
    </source>
</evidence>
<accession>A0A5M3WLP8</accession>
<sequence>MATVGTDRTAVTVIGLGLMGRALAGAFAAAGHPTTVWNRTPGKAAELIASGVREARTAADAVSAGSLLIVCVRDYDAVREILAPVRGALSGRVLLNLTSGASDEARALAGWAGEHGAGYLDGAIMMTPPGIGAPDTVILYGGSPDLFAEHEQTLRVLGGGTTHLSADAGIPSLYDVALLGIMWGTFNSFMHSLALVGTENVAATEFLPFATSWLGGVASFMSTYAQQIDKGEYLAADATLETQLPPIGHLVHESHARGVDATIPEYTKALIEKSIAQGHALDSYARIIEHFRPAAR</sequence>
<dbReference type="Proteomes" id="UP000331127">
    <property type="component" value="Unassembled WGS sequence"/>
</dbReference>
<dbReference type="Gene3D" id="1.10.1040.10">
    <property type="entry name" value="N-(1-d-carboxylethyl)-l-norvaline Dehydrogenase, domain 2"/>
    <property type="match status" value="1"/>
</dbReference>
<dbReference type="Gene3D" id="3.40.50.720">
    <property type="entry name" value="NAD(P)-binding Rossmann-like Domain"/>
    <property type="match status" value="1"/>
</dbReference>
<dbReference type="EMBL" id="BLAE01000005">
    <property type="protein sequence ID" value="GES07218.1"/>
    <property type="molecule type" value="Genomic_DNA"/>
</dbReference>
<dbReference type="InterPro" id="IPR015815">
    <property type="entry name" value="HIBADH-related"/>
</dbReference>
<evidence type="ECO:0000259" key="4">
    <source>
        <dbReference type="Pfam" id="PF03446"/>
    </source>
</evidence>
<feature type="signal peptide" evidence="3">
    <location>
        <begin position="1"/>
        <end position="24"/>
    </location>
</feature>
<organism evidence="6 7">
    <name type="scientific">Acrocarpospora macrocephala</name>
    <dbReference type="NCBI Taxonomy" id="150177"/>
    <lineage>
        <taxon>Bacteria</taxon>
        <taxon>Bacillati</taxon>
        <taxon>Actinomycetota</taxon>
        <taxon>Actinomycetes</taxon>
        <taxon>Streptosporangiales</taxon>
        <taxon>Streptosporangiaceae</taxon>
        <taxon>Acrocarpospora</taxon>
    </lineage>
</organism>
<gene>
    <name evidence="6" type="primary">mmsB_1</name>
    <name evidence="6" type="ORF">Amac_008130</name>
</gene>
<dbReference type="InterPro" id="IPR051265">
    <property type="entry name" value="HIBADH-related_NP60_sf"/>
</dbReference>
<evidence type="ECO:0000256" key="3">
    <source>
        <dbReference type="SAM" id="SignalP"/>
    </source>
</evidence>
<dbReference type="SUPFAM" id="SSF51735">
    <property type="entry name" value="NAD(P)-binding Rossmann-fold domains"/>
    <property type="match status" value="1"/>
</dbReference>
<comment type="similarity">
    <text evidence="1">Belongs to the HIBADH-related family.</text>
</comment>
<dbReference type="GO" id="GO:0050661">
    <property type="term" value="F:NADP binding"/>
    <property type="evidence" value="ECO:0007669"/>
    <property type="project" value="InterPro"/>
</dbReference>
<dbReference type="InterPro" id="IPR036291">
    <property type="entry name" value="NAD(P)-bd_dom_sf"/>
</dbReference>
<feature type="chain" id="PRO_5038491379" evidence="3">
    <location>
        <begin position="25"/>
        <end position="296"/>
    </location>
</feature>
<dbReference type="PANTHER" id="PTHR43580">
    <property type="entry name" value="OXIDOREDUCTASE GLYR1-RELATED"/>
    <property type="match status" value="1"/>
</dbReference>